<gene>
    <name evidence="2" type="ORF">SB48_HM08orf02765</name>
</gene>
<evidence type="ECO:0000256" key="1">
    <source>
        <dbReference type="SAM" id="Phobius"/>
    </source>
</evidence>
<feature type="transmembrane region" description="Helical" evidence="1">
    <location>
        <begin position="18"/>
        <end position="37"/>
    </location>
</feature>
<protein>
    <submittedName>
        <fullName evidence="2">Uncharacterized protein</fullName>
    </submittedName>
</protein>
<keyword evidence="1" id="KW-0812">Transmembrane</keyword>
<name>A0AAN0WBN7_HEYCO</name>
<dbReference type="AlphaFoldDB" id="A0AAN0WBN7"/>
<dbReference type="Proteomes" id="UP000032024">
    <property type="component" value="Chromosome"/>
</dbReference>
<keyword evidence="1" id="KW-0472">Membrane</keyword>
<organism evidence="2 3">
    <name type="scientific">Heyndrickxia coagulans</name>
    <name type="common">Weizmannia coagulans</name>
    <dbReference type="NCBI Taxonomy" id="1398"/>
    <lineage>
        <taxon>Bacteria</taxon>
        <taxon>Bacillati</taxon>
        <taxon>Bacillota</taxon>
        <taxon>Bacilli</taxon>
        <taxon>Bacillales</taxon>
        <taxon>Bacillaceae</taxon>
        <taxon>Heyndrickxia</taxon>
    </lineage>
</organism>
<proteinExistence type="predicted"/>
<keyword evidence="3" id="KW-1185">Reference proteome</keyword>
<evidence type="ECO:0000313" key="3">
    <source>
        <dbReference type="Proteomes" id="UP000032024"/>
    </source>
</evidence>
<sequence length="47" mass="5210">MAISFILVFPHSSQTIRFVQIPAVCIAILSSICYNIICSKVKVDEPN</sequence>
<accession>A0AAN0WBN7</accession>
<keyword evidence="1" id="KW-1133">Transmembrane helix</keyword>
<dbReference type="EMBL" id="CP010525">
    <property type="protein sequence ID" value="AJO22541.1"/>
    <property type="molecule type" value="Genomic_DNA"/>
</dbReference>
<evidence type="ECO:0000313" key="2">
    <source>
        <dbReference type="EMBL" id="AJO22541.1"/>
    </source>
</evidence>
<reference evidence="3" key="1">
    <citation type="submission" date="2015-01" db="EMBL/GenBank/DDBJ databases">
        <title>Comparative genome analysis of Bacillus coagulans HM-08, Clostridium butyricum HM-68, Bacillus subtilis HM-66 and Bacillus paralicheniformis BL-09.</title>
        <authorList>
            <person name="Zhang H."/>
        </authorList>
    </citation>
    <scope>NUCLEOTIDE SEQUENCE [LARGE SCALE GENOMIC DNA]</scope>
    <source>
        <strain evidence="3">HM-08</strain>
    </source>
</reference>